<dbReference type="InterPro" id="IPR001148">
    <property type="entry name" value="CA_dom"/>
</dbReference>
<dbReference type="OrthoDB" id="429145at2759"/>
<keyword evidence="1" id="KW-0732">Signal</keyword>
<accession>A0A6V7U4J9</accession>
<feature type="domain" description="Alpha-carbonic anhydrase" evidence="2">
    <location>
        <begin position="19"/>
        <end position="104"/>
    </location>
</feature>
<dbReference type="Pfam" id="PF00194">
    <property type="entry name" value="Carb_anhydrase"/>
    <property type="match status" value="1"/>
</dbReference>
<dbReference type="Gene3D" id="3.10.200.10">
    <property type="entry name" value="Alpha carbonic anhydrase"/>
    <property type="match status" value="1"/>
</dbReference>
<dbReference type="SUPFAM" id="SSF51069">
    <property type="entry name" value="Carbonic anhydrase"/>
    <property type="match status" value="1"/>
</dbReference>
<name>A0A6V7U4J9_MELEN</name>
<dbReference type="InterPro" id="IPR036398">
    <property type="entry name" value="CA_dom_sf"/>
</dbReference>
<feature type="signal peptide" evidence="1">
    <location>
        <begin position="1"/>
        <end position="18"/>
    </location>
</feature>
<reference evidence="3 4" key="1">
    <citation type="submission" date="2020-08" db="EMBL/GenBank/DDBJ databases">
        <authorList>
            <person name="Koutsovoulos G."/>
            <person name="Danchin GJ E."/>
        </authorList>
    </citation>
    <scope>NUCLEOTIDE SEQUENCE [LARGE SCALE GENOMIC DNA]</scope>
</reference>
<evidence type="ECO:0000313" key="3">
    <source>
        <dbReference type="EMBL" id="CAD2141951.1"/>
    </source>
</evidence>
<sequence>MYLLNILLILFPILTILGADWGYEKHNGPNNWGGLCKNGKKQSPVDIVTKDLQKSCFTKLWVINYNMRGNVVVENNGHGGNHKGVCRLVFRFFGQTTKILYISN</sequence>
<comment type="caution">
    <text evidence="3">The sequence shown here is derived from an EMBL/GenBank/DDBJ whole genome shotgun (WGS) entry which is preliminary data.</text>
</comment>
<evidence type="ECO:0000259" key="2">
    <source>
        <dbReference type="PROSITE" id="PS51144"/>
    </source>
</evidence>
<dbReference type="EMBL" id="CAJEWN010000028">
    <property type="protein sequence ID" value="CAD2141951.1"/>
    <property type="molecule type" value="Genomic_DNA"/>
</dbReference>
<gene>
    <name evidence="3" type="ORF">MENT_LOCUS7065</name>
</gene>
<proteinExistence type="predicted"/>
<dbReference type="Proteomes" id="UP000580250">
    <property type="component" value="Unassembled WGS sequence"/>
</dbReference>
<feature type="chain" id="PRO_5027929567" description="Alpha-carbonic anhydrase domain-containing protein" evidence="1">
    <location>
        <begin position="19"/>
        <end position="104"/>
    </location>
</feature>
<dbReference type="AlphaFoldDB" id="A0A6V7U4J9"/>
<protein>
    <recommendedName>
        <fullName evidence="2">Alpha-carbonic anhydrase domain-containing protein</fullName>
    </recommendedName>
</protein>
<dbReference type="PROSITE" id="PS51144">
    <property type="entry name" value="ALPHA_CA_2"/>
    <property type="match status" value="1"/>
</dbReference>
<organism evidence="3 4">
    <name type="scientific">Meloidogyne enterolobii</name>
    <name type="common">Root-knot nematode worm</name>
    <name type="synonym">Meloidogyne mayaguensis</name>
    <dbReference type="NCBI Taxonomy" id="390850"/>
    <lineage>
        <taxon>Eukaryota</taxon>
        <taxon>Metazoa</taxon>
        <taxon>Ecdysozoa</taxon>
        <taxon>Nematoda</taxon>
        <taxon>Chromadorea</taxon>
        <taxon>Rhabditida</taxon>
        <taxon>Tylenchina</taxon>
        <taxon>Tylenchomorpha</taxon>
        <taxon>Tylenchoidea</taxon>
        <taxon>Meloidogynidae</taxon>
        <taxon>Meloidogyninae</taxon>
        <taxon>Meloidogyne</taxon>
    </lineage>
</organism>
<evidence type="ECO:0000313" key="4">
    <source>
        <dbReference type="Proteomes" id="UP000580250"/>
    </source>
</evidence>
<evidence type="ECO:0000256" key="1">
    <source>
        <dbReference type="SAM" id="SignalP"/>
    </source>
</evidence>